<evidence type="ECO:0000256" key="4">
    <source>
        <dbReference type="ARBA" id="ARBA00023136"/>
    </source>
</evidence>
<reference evidence="8 9" key="1">
    <citation type="submission" date="2019-04" db="EMBL/GenBank/DDBJ databases">
        <title>Pedobacter sp. RP-1-16 sp. nov., isolated from Arctic soil.</title>
        <authorList>
            <person name="Dahal R.H."/>
            <person name="Kim D.-U."/>
        </authorList>
    </citation>
    <scope>NUCLEOTIDE SEQUENCE [LARGE SCALE GENOMIC DNA]</scope>
    <source>
        <strain evidence="8 9">RP-1-16</strain>
    </source>
</reference>
<evidence type="ECO:0000313" key="9">
    <source>
        <dbReference type="Proteomes" id="UP000309594"/>
    </source>
</evidence>
<evidence type="ECO:0000256" key="2">
    <source>
        <dbReference type="ARBA" id="ARBA00006275"/>
    </source>
</evidence>
<evidence type="ECO:0000256" key="1">
    <source>
        <dbReference type="ARBA" id="ARBA00004442"/>
    </source>
</evidence>
<name>A0A4U1GNS2_9SPHI</name>
<feature type="domain" description="RagB/SusD" evidence="6">
    <location>
        <begin position="271"/>
        <end position="440"/>
    </location>
</feature>
<gene>
    <name evidence="8" type="ORF">FBD94_00910</name>
</gene>
<evidence type="ECO:0000313" key="8">
    <source>
        <dbReference type="EMBL" id="TKC65149.1"/>
    </source>
</evidence>
<proteinExistence type="inferred from homology"/>
<dbReference type="PROSITE" id="PS51257">
    <property type="entry name" value="PROKAR_LIPOPROTEIN"/>
    <property type="match status" value="1"/>
</dbReference>
<dbReference type="InterPro" id="IPR012944">
    <property type="entry name" value="SusD_RagB_dom"/>
</dbReference>
<comment type="similarity">
    <text evidence="2">Belongs to the SusD family.</text>
</comment>
<keyword evidence="4" id="KW-0472">Membrane</keyword>
<dbReference type="Pfam" id="PF14322">
    <property type="entry name" value="SusD-like_3"/>
    <property type="match status" value="1"/>
</dbReference>
<dbReference type="EMBL" id="SWDX01000001">
    <property type="protein sequence ID" value="TKC65149.1"/>
    <property type="molecule type" value="Genomic_DNA"/>
</dbReference>
<comment type="caution">
    <text evidence="8">The sequence shown here is derived from an EMBL/GenBank/DDBJ whole genome shotgun (WGS) entry which is preliminary data.</text>
</comment>
<dbReference type="Pfam" id="PF07980">
    <property type="entry name" value="SusD_RagB"/>
    <property type="match status" value="2"/>
</dbReference>
<dbReference type="RefSeq" id="WP_136878761.1">
    <property type="nucleotide sequence ID" value="NZ_SWDX01000001.1"/>
</dbReference>
<dbReference type="InterPro" id="IPR033985">
    <property type="entry name" value="SusD-like_N"/>
</dbReference>
<protein>
    <submittedName>
        <fullName evidence="8">RagB/SusD family nutrient uptake outer membrane protein</fullName>
    </submittedName>
</protein>
<comment type="subcellular location">
    <subcellularLocation>
        <location evidence="1">Cell outer membrane</location>
    </subcellularLocation>
</comment>
<evidence type="ECO:0000256" key="3">
    <source>
        <dbReference type="ARBA" id="ARBA00022729"/>
    </source>
</evidence>
<dbReference type="InterPro" id="IPR011990">
    <property type="entry name" value="TPR-like_helical_dom_sf"/>
</dbReference>
<feature type="domain" description="SusD-like N-terminal" evidence="7">
    <location>
        <begin position="34"/>
        <end position="218"/>
    </location>
</feature>
<evidence type="ECO:0000256" key="5">
    <source>
        <dbReference type="ARBA" id="ARBA00023237"/>
    </source>
</evidence>
<organism evidence="8 9">
    <name type="scientific">Pedobacter hiemivivus</name>
    <dbReference type="NCBI Taxonomy" id="2530454"/>
    <lineage>
        <taxon>Bacteria</taxon>
        <taxon>Pseudomonadati</taxon>
        <taxon>Bacteroidota</taxon>
        <taxon>Sphingobacteriia</taxon>
        <taxon>Sphingobacteriales</taxon>
        <taxon>Sphingobacteriaceae</taxon>
        <taxon>Pedobacter</taxon>
    </lineage>
</organism>
<dbReference type="Gene3D" id="1.25.40.390">
    <property type="match status" value="1"/>
</dbReference>
<evidence type="ECO:0000259" key="6">
    <source>
        <dbReference type="Pfam" id="PF07980"/>
    </source>
</evidence>
<dbReference type="GO" id="GO:0009279">
    <property type="term" value="C:cell outer membrane"/>
    <property type="evidence" value="ECO:0007669"/>
    <property type="project" value="UniProtKB-SubCell"/>
</dbReference>
<dbReference type="Proteomes" id="UP000309594">
    <property type="component" value="Unassembled WGS sequence"/>
</dbReference>
<sequence length="636" mass="69802">MKRIILIFAISFFTIITSCKKLLNTVPVDTLSPENYYDTEAQLNSALAGVYDVMGSTKTYGDQLLGGMGLDGDEGFFARNTITDNVRVNQVSAGDPFCADTWRTFYDGINRANMLLDNINKPVMDKAARDAIRGEALFLRAYYHFMLVSNWGDIPLMTKTVYSTSQIYIPRTPAKEVYQQIIADMTQAEGLVKSIDALGYTGRVSQSAVRGILARVCLYMAGNPINDRSQYAEAKKWAQKVMSASGGFQHALNPSYSNVFINMCQDKYDIKESIWEVEFWGNATGVHKEIGRNGSNNGIQYVVTPGDPNYGYSYGFTCITGRLFKRYESLQRDSITPAKTLIKKEYSPDRRRDWSIATYRLVGNPATKSMLGGSQVYERTSAKWRREYEITKPLAKEGGGINFPLLRYSDVLLMFAEAENEINGPTQEAIDAVNQVRRRAYGKYDKGDVVKTIALGNVGSGYATAPTVTLTGGGGSGATATAIVAGGKVTGIAIVNEGTKYTSAPTVSFSGGAGTGATASTTISSPFDADLTSSQTSNHDSFLEAIQEERSRELTFESLRKRDLVRWNIYLTRMELVAKDFVSGDASNPAAIIPAASSSMAYGIISFSNLTSRDQLWPISPRELGLNKALKQNEGW</sequence>
<evidence type="ECO:0000259" key="7">
    <source>
        <dbReference type="Pfam" id="PF14322"/>
    </source>
</evidence>
<feature type="domain" description="RagB/SusD" evidence="6">
    <location>
        <begin position="532"/>
        <end position="636"/>
    </location>
</feature>
<dbReference type="AlphaFoldDB" id="A0A4U1GNS2"/>
<keyword evidence="3" id="KW-0732">Signal</keyword>
<keyword evidence="5" id="KW-0998">Cell outer membrane</keyword>
<accession>A0A4U1GNS2</accession>
<dbReference type="SUPFAM" id="SSF48452">
    <property type="entry name" value="TPR-like"/>
    <property type="match status" value="1"/>
</dbReference>